<proteinExistence type="inferred from homology"/>
<dbReference type="GO" id="GO:0043856">
    <property type="term" value="F:anti-sigma factor antagonist activity"/>
    <property type="evidence" value="ECO:0007669"/>
    <property type="project" value="InterPro"/>
</dbReference>
<dbReference type="Gene3D" id="3.30.750.24">
    <property type="entry name" value="STAS domain"/>
    <property type="match status" value="1"/>
</dbReference>
<dbReference type="InterPro" id="IPR003658">
    <property type="entry name" value="Anti-sigma_ant"/>
</dbReference>
<name>A0A810NA92_9ACTN</name>
<feature type="domain" description="STAS" evidence="3">
    <location>
        <begin position="24"/>
        <end position="119"/>
    </location>
</feature>
<evidence type="ECO:0000259" key="3">
    <source>
        <dbReference type="PROSITE" id="PS50801"/>
    </source>
</evidence>
<organism evidence="4 5">
    <name type="scientific">Polymorphospora rubra</name>
    <dbReference type="NCBI Taxonomy" id="338584"/>
    <lineage>
        <taxon>Bacteria</taxon>
        <taxon>Bacillati</taxon>
        <taxon>Actinomycetota</taxon>
        <taxon>Actinomycetes</taxon>
        <taxon>Micromonosporales</taxon>
        <taxon>Micromonosporaceae</taxon>
        <taxon>Polymorphospora</taxon>
    </lineage>
</organism>
<dbReference type="CDD" id="cd07043">
    <property type="entry name" value="STAS_anti-anti-sigma_factors"/>
    <property type="match status" value="1"/>
</dbReference>
<dbReference type="InterPro" id="IPR002645">
    <property type="entry name" value="STAS_dom"/>
</dbReference>
<evidence type="ECO:0000256" key="2">
    <source>
        <dbReference type="RuleBase" id="RU003749"/>
    </source>
</evidence>
<dbReference type="EMBL" id="AP023359">
    <property type="protein sequence ID" value="BCJ70326.1"/>
    <property type="molecule type" value="Genomic_DNA"/>
</dbReference>
<dbReference type="SUPFAM" id="SSF52091">
    <property type="entry name" value="SpoIIaa-like"/>
    <property type="match status" value="1"/>
</dbReference>
<protein>
    <recommendedName>
        <fullName evidence="2">Anti-sigma factor antagonist</fullName>
    </recommendedName>
</protein>
<dbReference type="PANTHER" id="PTHR33495">
    <property type="entry name" value="ANTI-SIGMA FACTOR ANTAGONIST TM_1081-RELATED-RELATED"/>
    <property type="match status" value="1"/>
</dbReference>
<evidence type="ECO:0000313" key="4">
    <source>
        <dbReference type="EMBL" id="BCJ70326.1"/>
    </source>
</evidence>
<dbReference type="Proteomes" id="UP000680866">
    <property type="component" value="Chromosome"/>
</dbReference>
<gene>
    <name evidence="4" type="ORF">Prubr_73470</name>
</gene>
<reference evidence="4" key="1">
    <citation type="submission" date="2020-08" db="EMBL/GenBank/DDBJ databases">
        <title>Whole genome shotgun sequence of Polymorphospora rubra NBRC 101157.</title>
        <authorList>
            <person name="Komaki H."/>
            <person name="Tamura T."/>
        </authorList>
    </citation>
    <scope>NUCLEOTIDE SEQUENCE</scope>
    <source>
        <strain evidence="4">NBRC 101157</strain>
    </source>
</reference>
<dbReference type="NCBIfam" id="TIGR00377">
    <property type="entry name" value="ant_ant_sig"/>
    <property type="match status" value="1"/>
</dbReference>
<dbReference type="PROSITE" id="PS50801">
    <property type="entry name" value="STAS"/>
    <property type="match status" value="1"/>
</dbReference>
<dbReference type="PANTHER" id="PTHR33495:SF2">
    <property type="entry name" value="ANTI-SIGMA FACTOR ANTAGONIST TM_1081-RELATED"/>
    <property type="match status" value="1"/>
</dbReference>
<dbReference type="InterPro" id="IPR036513">
    <property type="entry name" value="STAS_dom_sf"/>
</dbReference>
<evidence type="ECO:0000313" key="5">
    <source>
        <dbReference type="Proteomes" id="UP000680866"/>
    </source>
</evidence>
<accession>A0A810NA92</accession>
<dbReference type="Pfam" id="PF01740">
    <property type="entry name" value="STAS"/>
    <property type="match status" value="1"/>
</dbReference>
<dbReference type="RefSeq" id="WP_212820150.1">
    <property type="nucleotide sequence ID" value="NZ_AP023359.1"/>
</dbReference>
<dbReference type="AlphaFoldDB" id="A0A810NA92"/>
<keyword evidence="5" id="KW-1185">Reference proteome</keyword>
<sequence length="119" mass="12683">MTFSTFNDLASLDALTLTWVTVGDGRVVLSVTGEVDIATSGELDRTLANVLHRPSVHRIEVDLAGLRFLDASGILALLRGSDRARRRGCQLLLTNVTPGVRRVLQITGASSVLGLGDGR</sequence>
<dbReference type="KEGG" id="pry:Prubr_73470"/>
<evidence type="ECO:0000256" key="1">
    <source>
        <dbReference type="ARBA" id="ARBA00009013"/>
    </source>
</evidence>
<comment type="similarity">
    <text evidence="1 2">Belongs to the anti-sigma-factor antagonist family.</text>
</comment>